<accession>A0A165I149</accession>
<dbReference type="PANTHER" id="PTHR34689:SF1">
    <property type="entry name" value="NUCLEIC ACID-BINDING PROTEIN"/>
    <property type="match status" value="1"/>
</dbReference>
<reference evidence="2 3" key="1">
    <citation type="journal article" date="2016" name="Mol. Biol. Evol.">
        <title>Comparative Genomics of Early-Diverging Mushroom-Forming Fungi Provides Insights into the Origins of Lignocellulose Decay Capabilities.</title>
        <authorList>
            <person name="Nagy L.G."/>
            <person name="Riley R."/>
            <person name="Tritt A."/>
            <person name="Adam C."/>
            <person name="Daum C."/>
            <person name="Floudas D."/>
            <person name="Sun H."/>
            <person name="Yadav J.S."/>
            <person name="Pangilinan J."/>
            <person name="Larsson K.H."/>
            <person name="Matsuura K."/>
            <person name="Barry K."/>
            <person name="Labutti K."/>
            <person name="Kuo R."/>
            <person name="Ohm R.A."/>
            <person name="Bhattacharya S.S."/>
            <person name="Shirouzu T."/>
            <person name="Yoshinaga Y."/>
            <person name="Martin F.M."/>
            <person name="Grigoriev I.V."/>
            <person name="Hibbett D.S."/>
        </authorList>
    </citation>
    <scope>NUCLEOTIDE SEQUENCE [LARGE SCALE GENOMIC DNA]</scope>
    <source>
        <strain evidence="2 3">HHB12029</strain>
    </source>
</reference>
<sequence length="299" mass="35758">MPRDRDRSPPRRDRSRSRSRERDTRRRSRSPVRRDDDRSRRPRSRSRERRKDKHRSRSRSRSRDRDRKKSSRRSRSRSRSPHDRDGERKKKRRRSRSASSSSSSDDDRRRRRKRSRSRSRSKERKDKKRKHKKDKKKKSSVISEWGKYGTISEADLYTKDEEFRAWLLEEQKINPETVSKDQTRKQFAKFVEDFNTGTLPHEKYYNLSRYEARMALVRSGEALPPEDAGYDFSADIAAHTSTIKRGVAQKEATYSRAEVEELRRVQNERVQLSKMKVLGMDIKTSMGVRMTDTDTFGEE</sequence>
<evidence type="ECO:0000313" key="3">
    <source>
        <dbReference type="Proteomes" id="UP000077266"/>
    </source>
</evidence>
<dbReference type="EMBL" id="KV426002">
    <property type="protein sequence ID" value="KZV92751.1"/>
    <property type="molecule type" value="Genomic_DNA"/>
</dbReference>
<protein>
    <submittedName>
        <fullName evidence="2">Uncharacterized protein</fullName>
    </submittedName>
</protein>
<feature type="region of interest" description="Disordered" evidence="1">
    <location>
        <begin position="1"/>
        <end position="144"/>
    </location>
</feature>
<name>A0A165I149_EXIGL</name>
<evidence type="ECO:0000313" key="2">
    <source>
        <dbReference type="EMBL" id="KZV92751.1"/>
    </source>
</evidence>
<proteinExistence type="predicted"/>
<feature type="compositionally biased region" description="Basic residues" evidence="1">
    <location>
        <begin position="40"/>
        <end position="60"/>
    </location>
</feature>
<feature type="compositionally biased region" description="Basic and acidic residues" evidence="1">
    <location>
        <begin position="1"/>
        <end position="24"/>
    </location>
</feature>
<gene>
    <name evidence="2" type="ORF">EXIGLDRAFT_710116</name>
</gene>
<dbReference type="InParanoid" id="A0A165I149"/>
<feature type="compositionally biased region" description="Basic residues" evidence="1">
    <location>
        <begin position="109"/>
        <end position="139"/>
    </location>
</feature>
<organism evidence="2 3">
    <name type="scientific">Exidia glandulosa HHB12029</name>
    <dbReference type="NCBI Taxonomy" id="1314781"/>
    <lineage>
        <taxon>Eukaryota</taxon>
        <taxon>Fungi</taxon>
        <taxon>Dikarya</taxon>
        <taxon>Basidiomycota</taxon>
        <taxon>Agaricomycotina</taxon>
        <taxon>Agaricomycetes</taxon>
        <taxon>Auriculariales</taxon>
        <taxon>Exidiaceae</taxon>
        <taxon>Exidia</taxon>
    </lineage>
</organism>
<dbReference type="PANTHER" id="PTHR34689">
    <property type="entry name" value="NUCLEIC ACID-BINDING PROTEIN"/>
    <property type="match status" value="1"/>
</dbReference>
<feature type="compositionally biased region" description="Basic residues" evidence="1">
    <location>
        <begin position="68"/>
        <end position="79"/>
    </location>
</feature>
<keyword evidence="3" id="KW-1185">Reference proteome</keyword>
<dbReference type="Proteomes" id="UP000077266">
    <property type="component" value="Unassembled WGS sequence"/>
</dbReference>
<dbReference type="AlphaFoldDB" id="A0A165I149"/>
<evidence type="ECO:0000256" key="1">
    <source>
        <dbReference type="SAM" id="MobiDB-lite"/>
    </source>
</evidence>
<dbReference type="STRING" id="1314781.A0A165I149"/>
<dbReference type="OrthoDB" id="2538345at2759"/>